<feature type="transmembrane region" description="Helical" evidence="1">
    <location>
        <begin position="47"/>
        <end position="69"/>
    </location>
</feature>
<reference evidence="3 4" key="1">
    <citation type="submission" date="2018-11" db="EMBL/GenBank/DDBJ databases">
        <authorList>
            <consortium name="Pathogen Informatics"/>
        </authorList>
    </citation>
    <scope>NUCLEOTIDE SEQUENCE [LARGE SCALE GENOMIC DNA]</scope>
</reference>
<evidence type="ECO:0000313" key="4">
    <source>
        <dbReference type="Proteomes" id="UP000270094"/>
    </source>
</evidence>
<dbReference type="EMBL" id="UYYB01003527">
    <property type="protein sequence ID" value="VDM66714.1"/>
    <property type="molecule type" value="Genomic_DNA"/>
</dbReference>
<evidence type="ECO:0000313" key="3">
    <source>
        <dbReference type="EMBL" id="VDM66714.1"/>
    </source>
</evidence>
<keyword evidence="1" id="KW-0812">Transmembrane</keyword>
<accession>A0A3P7IMB0</accession>
<feature type="domain" description="7TM GPCR serpentine receptor class x (Srx)" evidence="2">
    <location>
        <begin position="195"/>
        <end position="255"/>
    </location>
</feature>
<dbReference type="Pfam" id="PF10328">
    <property type="entry name" value="7TM_GPCR_Srx"/>
    <property type="match status" value="2"/>
</dbReference>
<proteinExistence type="predicted"/>
<dbReference type="OrthoDB" id="5825164at2759"/>
<dbReference type="AlphaFoldDB" id="A0A3P7IMB0"/>
<keyword evidence="1" id="KW-1133">Transmembrane helix</keyword>
<dbReference type="PANTHER" id="PTHR23017:SF25">
    <property type="entry name" value="SERPENTINE RECEPTOR CLASS X 45"/>
    <property type="match status" value="1"/>
</dbReference>
<name>A0A3P7IMB0_STRVU</name>
<keyword evidence="4" id="KW-1185">Reference proteome</keyword>
<feature type="transmembrane region" description="Helical" evidence="1">
    <location>
        <begin position="14"/>
        <end position="35"/>
    </location>
</feature>
<dbReference type="PANTHER" id="PTHR23017">
    <property type="entry name" value="SERPENTINE RECEPTOR, CLASS X"/>
    <property type="match status" value="1"/>
</dbReference>
<feature type="transmembrane region" description="Helical" evidence="1">
    <location>
        <begin position="205"/>
        <end position="224"/>
    </location>
</feature>
<gene>
    <name evidence="3" type="ORF">SVUK_LOCUS1712</name>
</gene>
<evidence type="ECO:0000259" key="2">
    <source>
        <dbReference type="Pfam" id="PF10328"/>
    </source>
</evidence>
<sequence>MEQNHVTIFHEHRVVGLIVFSISIIGSIGNTLVATSFRRLPSMQNSFGRMVASQSTGEAVLCYIFAFYYSPMQYRIYESCFQVFWFHTLNLLRYLYIFAFIYCIEQNVRYLYAITLRLIFQPIFHEIINCYIMGNGNYYRNCIVHISHLIFLKRHYQPNSHREQVAIKRGNVSLYGRANVTGRKLQKDCIHAELECKFIAMYIDLFKDVCIVVIIAVVDIITIFKVHLLNVHMRKTGTIDGAQRRNKEINFLKQVKKQ</sequence>
<evidence type="ECO:0000256" key="1">
    <source>
        <dbReference type="SAM" id="Phobius"/>
    </source>
</evidence>
<dbReference type="Proteomes" id="UP000270094">
    <property type="component" value="Unassembled WGS sequence"/>
</dbReference>
<protein>
    <recommendedName>
        <fullName evidence="2">7TM GPCR serpentine receptor class x (Srx) domain-containing protein</fullName>
    </recommendedName>
</protein>
<keyword evidence="1" id="KW-0472">Membrane</keyword>
<feature type="domain" description="7TM GPCR serpentine receptor class x (Srx)" evidence="2">
    <location>
        <begin position="20"/>
        <end position="107"/>
    </location>
</feature>
<feature type="transmembrane region" description="Helical" evidence="1">
    <location>
        <begin position="84"/>
        <end position="104"/>
    </location>
</feature>
<organism evidence="3 4">
    <name type="scientific">Strongylus vulgaris</name>
    <name type="common">Blood worm</name>
    <dbReference type="NCBI Taxonomy" id="40348"/>
    <lineage>
        <taxon>Eukaryota</taxon>
        <taxon>Metazoa</taxon>
        <taxon>Ecdysozoa</taxon>
        <taxon>Nematoda</taxon>
        <taxon>Chromadorea</taxon>
        <taxon>Rhabditida</taxon>
        <taxon>Rhabditina</taxon>
        <taxon>Rhabditomorpha</taxon>
        <taxon>Strongyloidea</taxon>
        <taxon>Strongylidae</taxon>
        <taxon>Strongylus</taxon>
    </lineage>
</organism>
<dbReference type="InterPro" id="IPR019430">
    <property type="entry name" value="7TM_GPCR_serpentine_rcpt_Srx"/>
</dbReference>